<keyword evidence="2" id="KW-0732">Signal</keyword>
<evidence type="ECO:0008006" key="5">
    <source>
        <dbReference type="Google" id="ProtNLM"/>
    </source>
</evidence>
<sequence>MLSFTFNKNIFKLFFLLPIIAILAACSTQPPITLEHEFWEGGKSLGIHIQSPKQANFRPEGAIGLLDWAIISAATSELSNHIETLDDEGFIDISNELKQKISENKHSITLTSLDTDAITAKTIQKFKGKKKGEDFYFPADLTPLKAELNVDHLLLFKILRLGVNRSYHGFIPLSEPNATMIVAGTLVDLTTNKMLWYGQLKEVTPNEKAWDEGPEFAELTKNYQTTINRMKTALIQDLTAQINSKPLDTDEKVTEAIEEPTDIKTAQDALPVLQPAEHAEQ</sequence>
<gene>
    <name evidence="3" type="ORF">L2764_11635</name>
</gene>
<protein>
    <recommendedName>
        <fullName evidence="5">Lipoprotein</fullName>
    </recommendedName>
</protein>
<organism evidence="3 4">
    <name type="scientific">Shewanella surugensis</name>
    <dbReference type="NCBI Taxonomy" id="212020"/>
    <lineage>
        <taxon>Bacteria</taxon>
        <taxon>Pseudomonadati</taxon>
        <taxon>Pseudomonadota</taxon>
        <taxon>Gammaproteobacteria</taxon>
        <taxon>Alteromonadales</taxon>
        <taxon>Shewanellaceae</taxon>
        <taxon>Shewanella</taxon>
    </lineage>
</organism>
<accession>A0ABT0LC11</accession>
<dbReference type="EMBL" id="JAKIKS010000039">
    <property type="protein sequence ID" value="MCL1125109.1"/>
    <property type="molecule type" value="Genomic_DNA"/>
</dbReference>
<dbReference type="RefSeq" id="WP_248940391.1">
    <property type="nucleotide sequence ID" value="NZ_JAKIKS010000039.1"/>
</dbReference>
<evidence type="ECO:0000313" key="3">
    <source>
        <dbReference type="EMBL" id="MCL1125109.1"/>
    </source>
</evidence>
<name>A0ABT0LC11_9GAMM</name>
<evidence type="ECO:0000256" key="2">
    <source>
        <dbReference type="SAM" id="SignalP"/>
    </source>
</evidence>
<dbReference type="Proteomes" id="UP001203423">
    <property type="component" value="Unassembled WGS sequence"/>
</dbReference>
<proteinExistence type="predicted"/>
<feature type="signal peptide" evidence="2">
    <location>
        <begin position="1"/>
        <end position="24"/>
    </location>
</feature>
<comment type="caution">
    <text evidence="3">The sequence shown here is derived from an EMBL/GenBank/DDBJ whole genome shotgun (WGS) entry which is preliminary data.</text>
</comment>
<reference evidence="3 4" key="1">
    <citation type="submission" date="2022-01" db="EMBL/GenBank/DDBJ databases">
        <title>Whole genome-based taxonomy of the Shewanellaceae.</title>
        <authorList>
            <person name="Martin-Rodriguez A.J."/>
        </authorList>
    </citation>
    <scope>NUCLEOTIDE SEQUENCE [LARGE SCALE GENOMIC DNA]</scope>
    <source>
        <strain evidence="3 4">DSM 17177</strain>
    </source>
</reference>
<feature type="region of interest" description="Disordered" evidence="1">
    <location>
        <begin position="249"/>
        <end position="281"/>
    </location>
</feature>
<evidence type="ECO:0000256" key="1">
    <source>
        <dbReference type="SAM" id="MobiDB-lite"/>
    </source>
</evidence>
<feature type="chain" id="PRO_5046706170" description="Lipoprotein" evidence="2">
    <location>
        <begin position="25"/>
        <end position="281"/>
    </location>
</feature>
<keyword evidence="4" id="KW-1185">Reference proteome</keyword>
<evidence type="ECO:0000313" key="4">
    <source>
        <dbReference type="Proteomes" id="UP001203423"/>
    </source>
</evidence>